<keyword evidence="3" id="KW-0813">Transport</keyword>
<evidence type="ECO:0000259" key="8">
    <source>
        <dbReference type="PROSITE" id="PS50850"/>
    </source>
</evidence>
<dbReference type="InterPro" id="IPR020846">
    <property type="entry name" value="MFS_dom"/>
</dbReference>
<dbReference type="GO" id="GO:0016020">
    <property type="term" value="C:membrane"/>
    <property type="evidence" value="ECO:0007669"/>
    <property type="project" value="TreeGrafter"/>
</dbReference>
<accession>A0A9P7S7I8</accession>
<evidence type="ECO:0000313" key="9">
    <source>
        <dbReference type="EMBL" id="KAG7095458.1"/>
    </source>
</evidence>
<dbReference type="EMBL" id="CM032183">
    <property type="protein sequence ID" value="KAG7095458.1"/>
    <property type="molecule type" value="Genomic_DNA"/>
</dbReference>
<gene>
    <name evidence="9" type="ORF">E1B28_006199</name>
</gene>
<dbReference type="PANTHER" id="PTHR23514:SF3">
    <property type="entry name" value="BYPASS OF STOP CODON PROTEIN 6"/>
    <property type="match status" value="1"/>
</dbReference>
<dbReference type="GeneID" id="66075275"/>
<evidence type="ECO:0000256" key="7">
    <source>
        <dbReference type="SAM" id="Phobius"/>
    </source>
</evidence>
<feature type="transmembrane region" description="Helical" evidence="7">
    <location>
        <begin position="434"/>
        <end position="453"/>
    </location>
</feature>
<comment type="similarity">
    <text evidence="2">Belongs to the major facilitator superfamily.</text>
</comment>
<feature type="transmembrane region" description="Helical" evidence="7">
    <location>
        <begin position="219"/>
        <end position="236"/>
    </location>
</feature>
<reference evidence="9" key="1">
    <citation type="journal article" date="2021" name="Genome Biol. Evol.">
        <title>The assembled and annotated genome of the fairy-ring fungus Marasmius oreades.</title>
        <authorList>
            <person name="Hiltunen M."/>
            <person name="Ament-Velasquez S.L."/>
            <person name="Johannesson H."/>
        </authorList>
    </citation>
    <scope>NUCLEOTIDE SEQUENCE</scope>
    <source>
        <strain evidence="9">03SP1</strain>
    </source>
</reference>
<comment type="caution">
    <text evidence="9">The sequence shown here is derived from an EMBL/GenBank/DDBJ whole genome shotgun (WGS) entry which is preliminary data.</text>
</comment>
<dbReference type="PROSITE" id="PS50850">
    <property type="entry name" value="MFS"/>
    <property type="match status" value="1"/>
</dbReference>
<feature type="transmembrane region" description="Helical" evidence="7">
    <location>
        <begin position="403"/>
        <end position="422"/>
    </location>
</feature>
<evidence type="ECO:0000256" key="2">
    <source>
        <dbReference type="ARBA" id="ARBA00008335"/>
    </source>
</evidence>
<comment type="subcellular location">
    <subcellularLocation>
        <location evidence="1">Endomembrane system</location>
        <topology evidence="1">Multi-pass membrane protein</topology>
    </subcellularLocation>
</comment>
<dbReference type="Proteomes" id="UP001049176">
    <property type="component" value="Chromosome 3"/>
</dbReference>
<dbReference type="GO" id="GO:0022857">
    <property type="term" value="F:transmembrane transporter activity"/>
    <property type="evidence" value="ECO:0007669"/>
    <property type="project" value="InterPro"/>
</dbReference>
<dbReference type="PANTHER" id="PTHR23514">
    <property type="entry name" value="BYPASS OF STOP CODON PROTEIN 6"/>
    <property type="match status" value="1"/>
</dbReference>
<sequence>MPSLTVATPNIVEPVVPDVHRNDDALPDPSTMVNESHDLDESAVDDDHVEMPVHPPRAKNRSVFGGSLVERKGSEAAYELQPFPTYFSERTRRPSAIRKESTPETLVEARGTLGKDGRTEPAEEGVTDLPLLDLSEAAQEYNVRRGKRQKRGAISHLAALYYAFFLEGWNDGTIGPLLPVMQREYRVGFAVVSLLFVTNCVGFVAGAFINVYVNDRMGFGKVMVLGSLFQLIAYIIQSPAPPFPVMVMSYFFAGLGLSFQNAQGNGFVGSLPSPSLKLMMLHASYGLGAFASPLLSTYFSGKQHWSRHFVVSACIAVTNTAVLIAVFRGKTQNELMRESGIQVEDHAAARCASAAGPNIYRQIFNLRAIYFMATFALIYIGVEVTVGGWIVTFIIEKRDGGHSAGYISSGFFGGLTIGRLGLMWMNKRVGEYSVIFVYTLLAIALEITVWLVPSIIQNAIAVSFIGLLLGPMFPLMVSHGARVIPASLFTGSMGWITGIGMAGSAALPFITGILAAKYGIGTLQPFLIAMMSMMVGMWAMVPRTRRVD</sequence>
<keyword evidence="6 7" id="KW-0472">Membrane</keyword>
<dbReference type="RefSeq" id="XP_043011928.1">
    <property type="nucleotide sequence ID" value="XM_043150838.1"/>
</dbReference>
<organism evidence="9 10">
    <name type="scientific">Marasmius oreades</name>
    <name type="common">fairy-ring Marasmius</name>
    <dbReference type="NCBI Taxonomy" id="181124"/>
    <lineage>
        <taxon>Eukaryota</taxon>
        <taxon>Fungi</taxon>
        <taxon>Dikarya</taxon>
        <taxon>Basidiomycota</taxon>
        <taxon>Agaricomycotina</taxon>
        <taxon>Agaricomycetes</taxon>
        <taxon>Agaricomycetidae</taxon>
        <taxon>Agaricales</taxon>
        <taxon>Marasmiineae</taxon>
        <taxon>Marasmiaceae</taxon>
        <taxon>Marasmius</taxon>
    </lineage>
</organism>
<feature type="transmembrane region" description="Helical" evidence="7">
    <location>
        <begin position="152"/>
        <end position="169"/>
    </location>
</feature>
<keyword evidence="10" id="KW-1185">Reference proteome</keyword>
<feature type="domain" description="Major facilitator superfamily (MFS) profile" evidence="8">
    <location>
        <begin position="156"/>
        <end position="545"/>
    </location>
</feature>
<evidence type="ECO:0000256" key="3">
    <source>
        <dbReference type="ARBA" id="ARBA00022448"/>
    </source>
</evidence>
<dbReference type="GO" id="GO:0012505">
    <property type="term" value="C:endomembrane system"/>
    <property type="evidence" value="ECO:0007669"/>
    <property type="project" value="UniProtKB-SubCell"/>
</dbReference>
<evidence type="ECO:0000256" key="5">
    <source>
        <dbReference type="ARBA" id="ARBA00022989"/>
    </source>
</evidence>
<dbReference type="KEGG" id="more:E1B28_006199"/>
<keyword evidence="4 7" id="KW-0812">Transmembrane</keyword>
<proteinExistence type="inferred from homology"/>
<dbReference type="AlphaFoldDB" id="A0A9P7S7I8"/>
<feature type="transmembrane region" description="Helical" evidence="7">
    <location>
        <begin position="368"/>
        <end position="391"/>
    </location>
</feature>
<keyword evidence="5 7" id="KW-1133">Transmembrane helix</keyword>
<dbReference type="FunFam" id="1.20.1250.20:FF:000286">
    <property type="entry name" value="MFS efflux transporter"/>
    <property type="match status" value="1"/>
</dbReference>
<evidence type="ECO:0000256" key="1">
    <source>
        <dbReference type="ARBA" id="ARBA00004127"/>
    </source>
</evidence>
<dbReference type="InterPro" id="IPR011701">
    <property type="entry name" value="MFS"/>
</dbReference>
<evidence type="ECO:0000256" key="4">
    <source>
        <dbReference type="ARBA" id="ARBA00022692"/>
    </source>
</evidence>
<feature type="transmembrane region" description="Helical" evidence="7">
    <location>
        <begin position="459"/>
        <end position="481"/>
    </location>
</feature>
<protein>
    <recommendedName>
        <fullName evidence="8">Major facilitator superfamily (MFS) profile domain-containing protein</fullName>
    </recommendedName>
</protein>
<dbReference type="OrthoDB" id="413079at2759"/>
<evidence type="ECO:0000313" key="10">
    <source>
        <dbReference type="Proteomes" id="UP001049176"/>
    </source>
</evidence>
<dbReference type="Gene3D" id="1.20.1250.20">
    <property type="entry name" value="MFS general substrate transporter like domains"/>
    <property type="match status" value="1"/>
</dbReference>
<dbReference type="Pfam" id="PF07690">
    <property type="entry name" value="MFS_1"/>
    <property type="match status" value="1"/>
</dbReference>
<feature type="transmembrane region" description="Helical" evidence="7">
    <location>
        <begin position="493"/>
        <end position="516"/>
    </location>
</feature>
<dbReference type="InterPro" id="IPR036259">
    <property type="entry name" value="MFS_trans_sf"/>
</dbReference>
<dbReference type="InterPro" id="IPR051788">
    <property type="entry name" value="MFS_Transporter"/>
</dbReference>
<evidence type="ECO:0000256" key="6">
    <source>
        <dbReference type="ARBA" id="ARBA00023136"/>
    </source>
</evidence>
<name>A0A9P7S7I8_9AGAR</name>
<dbReference type="SUPFAM" id="SSF103473">
    <property type="entry name" value="MFS general substrate transporter"/>
    <property type="match status" value="1"/>
</dbReference>
<feature type="transmembrane region" description="Helical" evidence="7">
    <location>
        <begin position="189"/>
        <end position="212"/>
    </location>
</feature>
<feature type="transmembrane region" description="Helical" evidence="7">
    <location>
        <begin position="522"/>
        <end position="541"/>
    </location>
</feature>
<feature type="transmembrane region" description="Helical" evidence="7">
    <location>
        <begin position="305"/>
        <end position="327"/>
    </location>
</feature>